<dbReference type="PROSITE" id="PS00107">
    <property type="entry name" value="PROTEIN_KINASE_ATP"/>
    <property type="match status" value="1"/>
</dbReference>
<keyword evidence="10" id="KW-0472">Membrane</keyword>
<dbReference type="Gene3D" id="1.10.510.10">
    <property type="entry name" value="Transferase(Phosphotransferase) domain 1"/>
    <property type="match status" value="2"/>
</dbReference>
<dbReference type="SUPFAM" id="SSF56112">
    <property type="entry name" value="Protein kinase-like (PK-like)"/>
    <property type="match status" value="1"/>
</dbReference>
<evidence type="ECO:0000256" key="9">
    <source>
        <dbReference type="ARBA" id="ARBA00022989"/>
    </source>
</evidence>
<proteinExistence type="predicted"/>
<accession>A0ABR2RGC8</accession>
<dbReference type="InterPro" id="IPR052232">
    <property type="entry name" value="RLK_Ser/Thr-Kinase"/>
</dbReference>
<feature type="region of interest" description="Disordered" evidence="14">
    <location>
        <begin position="84"/>
        <end position="123"/>
    </location>
</feature>
<feature type="compositionally biased region" description="Basic and acidic residues" evidence="14">
    <location>
        <begin position="102"/>
        <end position="114"/>
    </location>
</feature>
<dbReference type="InterPro" id="IPR001245">
    <property type="entry name" value="Ser-Thr/Tyr_kinase_cat_dom"/>
</dbReference>
<evidence type="ECO:0000256" key="3">
    <source>
        <dbReference type="ARBA" id="ARBA00022553"/>
    </source>
</evidence>
<organism evidence="16 17">
    <name type="scientific">Hibiscus sabdariffa</name>
    <name type="common">roselle</name>
    <dbReference type="NCBI Taxonomy" id="183260"/>
    <lineage>
        <taxon>Eukaryota</taxon>
        <taxon>Viridiplantae</taxon>
        <taxon>Streptophyta</taxon>
        <taxon>Embryophyta</taxon>
        <taxon>Tracheophyta</taxon>
        <taxon>Spermatophyta</taxon>
        <taxon>Magnoliopsida</taxon>
        <taxon>eudicotyledons</taxon>
        <taxon>Gunneridae</taxon>
        <taxon>Pentapetalae</taxon>
        <taxon>rosids</taxon>
        <taxon>malvids</taxon>
        <taxon>Malvales</taxon>
        <taxon>Malvaceae</taxon>
        <taxon>Malvoideae</taxon>
        <taxon>Hibiscus</taxon>
    </lineage>
</organism>
<evidence type="ECO:0000313" key="16">
    <source>
        <dbReference type="EMBL" id="KAK9011915.1"/>
    </source>
</evidence>
<evidence type="ECO:0000256" key="7">
    <source>
        <dbReference type="ARBA" id="ARBA00022777"/>
    </source>
</evidence>
<evidence type="ECO:0000256" key="5">
    <source>
        <dbReference type="ARBA" id="ARBA00022692"/>
    </source>
</evidence>
<comment type="catalytic activity">
    <reaction evidence="12">
        <text>L-seryl-[protein] + ATP = O-phospho-L-seryl-[protein] + ADP + H(+)</text>
        <dbReference type="Rhea" id="RHEA:17989"/>
        <dbReference type="Rhea" id="RHEA-COMP:9863"/>
        <dbReference type="Rhea" id="RHEA-COMP:11604"/>
        <dbReference type="ChEBI" id="CHEBI:15378"/>
        <dbReference type="ChEBI" id="CHEBI:29999"/>
        <dbReference type="ChEBI" id="CHEBI:30616"/>
        <dbReference type="ChEBI" id="CHEBI:83421"/>
        <dbReference type="ChEBI" id="CHEBI:456216"/>
        <dbReference type="EC" id="2.7.11.1"/>
    </reaction>
</comment>
<feature type="binding site" evidence="13">
    <location>
        <position position="194"/>
    </location>
    <ligand>
        <name>ATP</name>
        <dbReference type="ChEBI" id="CHEBI:30616"/>
    </ligand>
</feature>
<dbReference type="InterPro" id="IPR000719">
    <property type="entry name" value="Prot_kinase_dom"/>
</dbReference>
<keyword evidence="5" id="KW-0812">Transmembrane</keyword>
<gene>
    <name evidence="16" type="ORF">V6N11_039989</name>
</gene>
<comment type="catalytic activity">
    <reaction evidence="11">
        <text>L-threonyl-[protein] + ATP = O-phospho-L-threonyl-[protein] + ADP + H(+)</text>
        <dbReference type="Rhea" id="RHEA:46608"/>
        <dbReference type="Rhea" id="RHEA-COMP:11060"/>
        <dbReference type="Rhea" id="RHEA-COMP:11605"/>
        <dbReference type="ChEBI" id="CHEBI:15378"/>
        <dbReference type="ChEBI" id="CHEBI:30013"/>
        <dbReference type="ChEBI" id="CHEBI:30616"/>
        <dbReference type="ChEBI" id="CHEBI:61977"/>
        <dbReference type="ChEBI" id="CHEBI:456216"/>
        <dbReference type="EC" id="2.7.11.1"/>
    </reaction>
</comment>
<comment type="subcellular location">
    <subcellularLocation>
        <location evidence="1">Membrane</location>
        <topology evidence="1">Single-pass membrane protein</topology>
    </subcellularLocation>
</comment>
<keyword evidence="17" id="KW-1185">Reference proteome</keyword>
<dbReference type="PANTHER" id="PTHR47984">
    <property type="entry name" value="OS01G0323000 PROTEIN"/>
    <property type="match status" value="1"/>
</dbReference>
<dbReference type="InterPro" id="IPR017441">
    <property type="entry name" value="Protein_kinase_ATP_BS"/>
</dbReference>
<dbReference type="Pfam" id="PF07714">
    <property type="entry name" value="PK_Tyr_Ser-Thr"/>
    <property type="match status" value="2"/>
</dbReference>
<evidence type="ECO:0000256" key="1">
    <source>
        <dbReference type="ARBA" id="ARBA00004167"/>
    </source>
</evidence>
<keyword evidence="6 13" id="KW-0547">Nucleotide-binding</keyword>
<comment type="caution">
    <text evidence="16">The sequence shown here is derived from an EMBL/GenBank/DDBJ whole genome shotgun (WGS) entry which is preliminary data.</text>
</comment>
<keyword evidence="8 13" id="KW-0067">ATP-binding</keyword>
<evidence type="ECO:0000256" key="8">
    <source>
        <dbReference type="ARBA" id="ARBA00022840"/>
    </source>
</evidence>
<dbReference type="EC" id="2.7.11.1" evidence="2"/>
<feature type="compositionally biased region" description="Polar residues" evidence="14">
    <location>
        <begin position="87"/>
        <end position="100"/>
    </location>
</feature>
<keyword evidence="4" id="KW-0808">Transferase</keyword>
<evidence type="ECO:0000256" key="6">
    <source>
        <dbReference type="ARBA" id="ARBA00022741"/>
    </source>
</evidence>
<evidence type="ECO:0000256" key="10">
    <source>
        <dbReference type="ARBA" id="ARBA00023136"/>
    </source>
</evidence>
<evidence type="ECO:0000256" key="2">
    <source>
        <dbReference type="ARBA" id="ARBA00012513"/>
    </source>
</evidence>
<evidence type="ECO:0000256" key="12">
    <source>
        <dbReference type="ARBA" id="ARBA00048679"/>
    </source>
</evidence>
<evidence type="ECO:0000256" key="14">
    <source>
        <dbReference type="SAM" id="MobiDB-lite"/>
    </source>
</evidence>
<keyword evidence="3" id="KW-0597">Phosphoprotein</keyword>
<evidence type="ECO:0000256" key="4">
    <source>
        <dbReference type="ARBA" id="ARBA00022679"/>
    </source>
</evidence>
<evidence type="ECO:0000256" key="13">
    <source>
        <dbReference type="PROSITE-ProRule" id="PRU10141"/>
    </source>
</evidence>
<keyword evidence="7" id="KW-0418">Kinase</keyword>
<reference evidence="16 17" key="1">
    <citation type="journal article" date="2024" name="G3 (Bethesda)">
        <title>Genome assembly of Hibiscus sabdariffa L. provides insights into metabolisms of medicinal natural products.</title>
        <authorList>
            <person name="Kim T."/>
        </authorList>
    </citation>
    <scope>NUCLEOTIDE SEQUENCE [LARGE SCALE GENOMIC DNA]</scope>
    <source>
        <strain evidence="16">TK-2024</strain>
        <tissue evidence="16">Old leaves</tissue>
    </source>
</reference>
<name>A0ABR2RGC8_9ROSI</name>
<dbReference type="PROSITE" id="PS50011">
    <property type="entry name" value="PROTEIN_KINASE_DOM"/>
    <property type="match status" value="1"/>
</dbReference>
<protein>
    <recommendedName>
        <fullName evidence="2">non-specific serine/threonine protein kinase</fullName>
        <ecNumber evidence="2">2.7.11.1</ecNumber>
    </recommendedName>
</protein>
<dbReference type="InterPro" id="IPR011009">
    <property type="entry name" value="Kinase-like_dom_sf"/>
</dbReference>
<keyword evidence="9" id="KW-1133">Transmembrane helix</keyword>
<sequence length="446" mass="50122">MLKEEDQEDQKLLILGILSVWVTFRRRSRRAVNKFSLSQIPNVSKEIKVDKIGVQSFNDQPESLFLSVNDKANDKNSDKMLAHLGMSKSSDPDNTSQCSSLYHHDRGFSSHSGDEGSSGTVRKQSAFSHGGLVTASPLVGLPEVSHLGWGHWFTLRDLDLATNHFAAENVIGEGGYGVVYKGRLINGTEVAVKKILNNLGQAEKEFRVEVEAIGHVRHKNLVRLLGYCIEGVNRMLVYEYVNNGNLEQWLHGAMRQHGTLTWEARMKVILGTAKALAYLHEAIEPKERVISQLELWGHSEYANTGLLNEKSDIYSFGVLLLEAVTGRDPVDYSRPANEVNLVEWLKMMVGTRRAEEVVDPSLETRPATRALKRALLVALRCVDPDANKRPKMSQVVRMLEADEYPFREDRRNRKSRTTSMEIESLKEPTDAESKAGESQGHMSNRD</sequence>
<dbReference type="Gene3D" id="3.30.200.20">
    <property type="entry name" value="Phosphorylase Kinase, domain 1"/>
    <property type="match status" value="1"/>
</dbReference>
<dbReference type="EMBL" id="JBBPBN010000022">
    <property type="protein sequence ID" value="KAK9011915.1"/>
    <property type="molecule type" value="Genomic_DNA"/>
</dbReference>
<feature type="compositionally biased region" description="Basic and acidic residues" evidence="14">
    <location>
        <begin position="423"/>
        <end position="435"/>
    </location>
</feature>
<dbReference type="Proteomes" id="UP001396334">
    <property type="component" value="Unassembled WGS sequence"/>
</dbReference>
<evidence type="ECO:0000259" key="15">
    <source>
        <dbReference type="PROSITE" id="PS50011"/>
    </source>
</evidence>
<feature type="domain" description="Protein kinase" evidence="15">
    <location>
        <begin position="165"/>
        <end position="407"/>
    </location>
</feature>
<feature type="region of interest" description="Disordered" evidence="14">
    <location>
        <begin position="403"/>
        <end position="446"/>
    </location>
</feature>
<evidence type="ECO:0000256" key="11">
    <source>
        <dbReference type="ARBA" id="ARBA00047899"/>
    </source>
</evidence>
<dbReference type="PANTHER" id="PTHR47984:SF4">
    <property type="entry name" value="OS01G0631700 PROTEIN"/>
    <property type="match status" value="1"/>
</dbReference>
<evidence type="ECO:0000313" key="17">
    <source>
        <dbReference type="Proteomes" id="UP001396334"/>
    </source>
</evidence>